<protein>
    <recommendedName>
        <fullName evidence="5">Tafazzin</fullName>
    </recommendedName>
</protein>
<dbReference type="EMBL" id="ML975150">
    <property type="protein sequence ID" value="KAF1816671.1"/>
    <property type="molecule type" value="Genomic_DNA"/>
</dbReference>
<reference evidence="2 4" key="1">
    <citation type="submission" date="2020-01" db="EMBL/GenBank/DDBJ databases">
        <authorList>
            <consortium name="DOE Joint Genome Institute"/>
            <person name="Haridas S."/>
            <person name="Albert R."/>
            <person name="Binder M."/>
            <person name="Bloem J."/>
            <person name="Labutti K."/>
            <person name="Salamov A."/>
            <person name="Andreopoulos B."/>
            <person name="Baker S.E."/>
            <person name="Barry K."/>
            <person name="Bills G."/>
            <person name="Bluhm B.H."/>
            <person name="Cannon C."/>
            <person name="Castanera R."/>
            <person name="Culley D.E."/>
            <person name="Daum C."/>
            <person name="Ezra D."/>
            <person name="Gonzalez J.B."/>
            <person name="Henrissat B."/>
            <person name="Kuo A."/>
            <person name="Liang C."/>
            <person name="Lipzen A."/>
            <person name="Lutzoni F."/>
            <person name="Magnuson J."/>
            <person name="Mondo S."/>
            <person name="Nolan M."/>
            <person name="Ohm R."/>
            <person name="Pangilinan J."/>
            <person name="Park H.-J."/>
            <person name="Ramirez L."/>
            <person name="Alfaro M."/>
            <person name="Sun H."/>
            <person name="Tritt A."/>
            <person name="Yoshinaga Y."/>
            <person name="Zwiers L.-H."/>
            <person name="Turgeon B.G."/>
            <person name="Goodwin S.B."/>
            <person name="Spatafora J.W."/>
            <person name="Crous P.W."/>
            <person name="Grigoriev I.V."/>
        </authorList>
    </citation>
    <scope>NUCLEOTIDE SEQUENCE</scope>
    <source>
        <strain evidence="2 4">CBS 781.70</strain>
    </source>
</reference>
<dbReference type="Proteomes" id="UP000504638">
    <property type="component" value="Unplaced"/>
</dbReference>
<feature type="compositionally biased region" description="Polar residues" evidence="1">
    <location>
        <begin position="7"/>
        <end position="18"/>
    </location>
</feature>
<organism evidence="2">
    <name type="scientific">Eremomyces bilateralis CBS 781.70</name>
    <dbReference type="NCBI Taxonomy" id="1392243"/>
    <lineage>
        <taxon>Eukaryota</taxon>
        <taxon>Fungi</taxon>
        <taxon>Dikarya</taxon>
        <taxon>Ascomycota</taxon>
        <taxon>Pezizomycotina</taxon>
        <taxon>Dothideomycetes</taxon>
        <taxon>Dothideomycetes incertae sedis</taxon>
        <taxon>Eremomycetales</taxon>
        <taxon>Eremomycetaceae</taxon>
        <taxon>Eremomyces</taxon>
    </lineage>
</organism>
<evidence type="ECO:0008006" key="5">
    <source>
        <dbReference type="Google" id="ProtNLM"/>
    </source>
</evidence>
<accession>A0A6G1GFH8</accession>
<evidence type="ECO:0000313" key="3">
    <source>
        <dbReference type="Proteomes" id="UP000504638"/>
    </source>
</evidence>
<reference evidence="4" key="2">
    <citation type="submission" date="2020-04" db="EMBL/GenBank/DDBJ databases">
        <authorList>
            <consortium name="NCBI Genome Project"/>
        </authorList>
    </citation>
    <scope>NUCLEOTIDE SEQUENCE</scope>
    <source>
        <strain evidence="4">CBS 781.70</strain>
    </source>
</reference>
<dbReference type="OrthoDB" id="193467at2759"/>
<feature type="compositionally biased region" description="Basic and acidic residues" evidence="1">
    <location>
        <begin position="139"/>
        <end position="148"/>
    </location>
</feature>
<dbReference type="RefSeq" id="XP_033538302.1">
    <property type="nucleotide sequence ID" value="XM_033678676.1"/>
</dbReference>
<feature type="compositionally biased region" description="Low complexity" evidence="1">
    <location>
        <begin position="19"/>
        <end position="30"/>
    </location>
</feature>
<name>A0A6G1GFH8_9PEZI</name>
<gene>
    <name evidence="2 4" type="ORF">P152DRAFT_454901</name>
</gene>
<proteinExistence type="predicted"/>
<feature type="region of interest" description="Disordered" evidence="1">
    <location>
        <begin position="118"/>
        <end position="148"/>
    </location>
</feature>
<dbReference type="AlphaFoldDB" id="A0A6G1GFH8"/>
<evidence type="ECO:0000256" key="1">
    <source>
        <dbReference type="SAM" id="MobiDB-lite"/>
    </source>
</evidence>
<reference evidence="4" key="3">
    <citation type="submission" date="2025-04" db="UniProtKB">
        <authorList>
            <consortium name="RefSeq"/>
        </authorList>
    </citation>
    <scope>IDENTIFICATION</scope>
    <source>
        <strain evidence="4">CBS 781.70</strain>
    </source>
</reference>
<evidence type="ECO:0000313" key="4">
    <source>
        <dbReference type="RefSeq" id="XP_033538302.1"/>
    </source>
</evidence>
<keyword evidence="3" id="KW-1185">Reference proteome</keyword>
<sequence length="612" mass="67747">MPKKQRFSQSAHYKNTAPSGSYSNPSASSSRQDVSVNDLLARHRHASTPPPTAAKRAAVERIVSSPTLPPNIRQILDIPESDAPRPRPPQRRGQHGTNARPMAPTPLRHAAANAIQRAARPPPGPAAPQSWLTGDLDDLDRSRHAPEDVKLRANQRIDDALRRRRTHPGVRWTFSSTRLKGESSSKSNRADDAVYMPTPGSLSDMTLKSMAANWEFIVEYEQLNLATLSGTLKSQLLAYIGIFGPYDGIDLVGLKTLFLTNEELEGATGGDEVEFLNLSGLLGGRLSCLDLKRYFESSGNAKRKVESAQTSKARFPEDEIPLSWDAEPESGGVALPASLNLRFPCLTRLSLANPSAKSASWSDLLSFSKHFATLTHLSLAYWPVPTRTPHATTAVVVADRAPGEVSLGGTHMYSAMDEDWHEAASILRQLSKNTYCLRWLDLEGCHQWLKVLIYGNNNPTSLHGPDARSTRPWLTLSQDHNWEGASSEFEAYFTEPPGPDFNSYWRQIRYINMSQGWIPSDAGAIQSLPAGMISIELLDYLRKRWKSGRPSIPIQPDASLQQVRQWILQEQLAREIARKIRQVRSGQGGLYCEVDCGWGLDEFEGAESGEEG</sequence>
<feature type="region of interest" description="Disordered" evidence="1">
    <location>
        <begin position="1"/>
        <end position="105"/>
    </location>
</feature>
<dbReference type="GeneID" id="54419246"/>
<evidence type="ECO:0000313" key="2">
    <source>
        <dbReference type="EMBL" id="KAF1816671.1"/>
    </source>
</evidence>